<organism evidence="6 7">
    <name type="scientific">Leifsonia kafniensis</name>
    <dbReference type="NCBI Taxonomy" id="475957"/>
    <lineage>
        <taxon>Bacteria</taxon>
        <taxon>Bacillati</taxon>
        <taxon>Actinomycetota</taxon>
        <taxon>Actinomycetes</taxon>
        <taxon>Micrococcales</taxon>
        <taxon>Microbacteriaceae</taxon>
        <taxon>Leifsonia</taxon>
    </lineage>
</organism>
<keyword evidence="3 4" id="KW-0732">Signal</keyword>
<feature type="domain" description="Periplasmic binding protein" evidence="5">
    <location>
        <begin position="42"/>
        <end position="299"/>
    </location>
</feature>
<dbReference type="Proteomes" id="UP001501803">
    <property type="component" value="Unassembled WGS sequence"/>
</dbReference>
<dbReference type="SUPFAM" id="SSF53822">
    <property type="entry name" value="Periplasmic binding protein-like I"/>
    <property type="match status" value="1"/>
</dbReference>
<dbReference type="PROSITE" id="PS51257">
    <property type="entry name" value="PROKAR_LIPOPROTEIN"/>
    <property type="match status" value="1"/>
</dbReference>
<keyword evidence="7" id="KW-1185">Reference proteome</keyword>
<accession>A0ABP7KH15</accession>
<dbReference type="CDD" id="cd20005">
    <property type="entry name" value="PBP1_ABC_sugar_binding-like"/>
    <property type="match status" value="1"/>
</dbReference>
<evidence type="ECO:0000313" key="7">
    <source>
        <dbReference type="Proteomes" id="UP001501803"/>
    </source>
</evidence>
<proteinExistence type="inferred from homology"/>
<feature type="signal peptide" evidence="4">
    <location>
        <begin position="1"/>
        <end position="25"/>
    </location>
</feature>
<dbReference type="InterPro" id="IPR025997">
    <property type="entry name" value="SBP_2_dom"/>
</dbReference>
<sequence length="328" mass="33968">MGISKSAVFVAGAVAAALIFTGCSADTSTTEAGGGSSDKPYIALISKGFQHEFWQAVKKGAEQKAKELDVTITFEGPASETEIDTQLQMLQAAIDKKPAAIGFAPLDPVACVPLYEAAEAAGIPIVQFDAGCDSDYALNTAKTDSLAAGALAADKMAELIGEKGEVGIVGHTQINSTGVDRRDGFVNQMKSAYPDITIVDIQYGDGDHLKSADITKAMIAAHPNLAGLYGTNEGAAVGMVNALSELGLKPGQITAVGFDSGQAQIDAINSGLMAGAITQNPIGIGESLVQAAVDAINGKTLEKTTDTGFFWFDKTNMDDPEIAQVLYK</sequence>
<comment type="similarity">
    <text evidence="2">Belongs to the bacterial solute-binding protein 2 family.</text>
</comment>
<dbReference type="Pfam" id="PF13407">
    <property type="entry name" value="Peripla_BP_4"/>
    <property type="match status" value="1"/>
</dbReference>
<dbReference type="RefSeq" id="WP_345065660.1">
    <property type="nucleotide sequence ID" value="NZ_BAABCN010000004.1"/>
</dbReference>
<gene>
    <name evidence="6" type="ORF">GCM10022381_19910</name>
</gene>
<evidence type="ECO:0000256" key="3">
    <source>
        <dbReference type="ARBA" id="ARBA00022729"/>
    </source>
</evidence>
<dbReference type="Gene3D" id="3.40.50.2300">
    <property type="match status" value="2"/>
</dbReference>
<dbReference type="PANTHER" id="PTHR46847">
    <property type="entry name" value="D-ALLOSE-BINDING PERIPLASMIC PROTEIN-RELATED"/>
    <property type="match status" value="1"/>
</dbReference>
<dbReference type="PANTHER" id="PTHR46847:SF1">
    <property type="entry name" value="D-ALLOSE-BINDING PERIPLASMIC PROTEIN-RELATED"/>
    <property type="match status" value="1"/>
</dbReference>
<evidence type="ECO:0000256" key="1">
    <source>
        <dbReference type="ARBA" id="ARBA00004196"/>
    </source>
</evidence>
<dbReference type="InterPro" id="IPR028082">
    <property type="entry name" value="Peripla_BP_I"/>
</dbReference>
<dbReference type="EMBL" id="BAABCN010000004">
    <property type="protein sequence ID" value="GAA3877426.1"/>
    <property type="molecule type" value="Genomic_DNA"/>
</dbReference>
<evidence type="ECO:0000256" key="2">
    <source>
        <dbReference type="ARBA" id="ARBA00007639"/>
    </source>
</evidence>
<protein>
    <submittedName>
        <fullName evidence="6">ABC transporter substrate-binding protein</fullName>
    </submittedName>
</protein>
<feature type="chain" id="PRO_5047358593" evidence="4">
    <location>
        <begin position="26"/>
        <end position="328"/>
    </location>
</feature>
<name>A0ABP7KH15_9MICO</name>
<comment type="subcellular location">
    <subcellularLocation>
        <location evidence="1">Cell envelope</location>
    </subcellularLocation>
</comment>
<evidence type="ECO:0000313" key="6">
    <source>
        <dbReference type="EMBL" id="GAA3877426.1"/>
    </source>
</evidence>
<evidence type="ECO:0000256" key="4">
    <source>
        <dbReference type="SAM" id="SignalP"/>
    </source>
</evidence>
<reference evidence="7" key="1">
    <citation type="journal article" date="2019" name="Int. J. Syst. Evol. Microbiol.">
        <title>The Global Catalogue of Microorganisms (GCM) 10K type strain sequencing project: providing services to taxonomists for standard genome sequencing and annotation.</title>
        <authorList>
            <consortium name="The Broad Institute Genomics Platform"/>
            <consortium name="The Broad Institute Genome Sequencing Center for Infectious Disease"/>
            <person name="Wu L."/>
            <person name="Ma J."/>
        </authorList>
    </citation>
    <scope>NUCLEOTIDE SEQUENCE [LARGE SCALE GENOMIC DNA]</scope>
    <source>
        <strain evidence="7">JCM 17021</strain>
    </source>
</reference>
<evidence type="ECO:0000259" key="5">
    <source>
        <dbReference type="Pfam" id="PF13407"/>
    </source>
</evidence>
<comment type="caution">
    <text evidence="6">The sequence shown here is derived from an EMBL/GenBank/DDBJ whole genome shotgun (WGS) entry which is preliminary data.</text>
</comment>